<name>A0A0K0DH07_ANGCA</name>
<evidence type="ECO:0000313" key="2">
    <source>
        <dbReference type="WBParaSite" id="ACAC_0001041801-mRNA-1"/>
    </source>
</evidence>
<dbReference type="WBParaSite" id="ACAC_0001041801-mRNA-1">
    <property type="protein sequence ID" value="ACAC_0001041801-mRNA-1"/>
    <property type="gene ID" value="ACAC_0001041801"/>
</dbReference>
<protein>
    <submittedName>
        <fullName evidence="2">Uncharacterized protein</fullName>
    </submittedName>
</protein>
<evidence type="ECO:0000313" key="1">
    <source>
        <dbReference type="Proteomes" id="UP000035642"/>
    </source>
</evidence>
<dbReference type="AlphaFoldDB" id="A0A0K0DH07"/>
<dbReference type="Proteomes" id="UP000035642">
    <property type="component" value="Unassembled WGS sequence"/>
</dbReference>
<reference evidence="2" key="2">
    <citation type="submission" date="2017-02" db="UniProtKB">
        <authorList>
            <consortium name="WormBaseParasite"/>
        </authorList>
    </citation>
    <scope>IDENTIFICATION</scope>
</reference>
<proteinExistence type="predicted"/>
<accession>A0A0K0DH07</accession>
<keyword evidence="1" id="KW-1185">Reference proteome</keyword>
<reference evidence="1" key="1">
    <citation type="submission" date="2012-09" db="EMBL/GenBank/DDBJ databases">
        <authorList>
            <person name="Martin A.A."/>
        </authorList>
    </citation>
    <scope>NUCLEOTIDE SEQUENCE</scope>
</reference>
<sequence length="70" mass="7715">MKKAVYISGVKNDANVAVEGNAEPPRLEVRVERTFAVLKGFDIRNCVVINSNQHLEAGWAGDNLLEKCLC</sequence>
<organism evidence="1 2">
    <name type="scientific">Angiostrongylus cantonensis</name>
    <name type="common">Rat lungworm</name>
    <dbReference type="NCBI Taxonomy" id="6313"/>
    <lineage>
        <taxon>Eukaryota</taxon>
        <taxon>Metazoa</taxon>
        <taxon>Ecdysozoa</taxon>
        <taxon>Nematoda</taxon>
        <taxon>Chromadorea</taxon>
        <taxon>Rhabditida</taxon>
        <taxon>Rhabditina</taxon>
        <taxon>Rhabditomorpha</taxon>
        <taxon>Strongyloidea</taxon>
        <taxon>Metastrongylidae</taxon>
        <taxon>Angiostrongylus</taxon>
    </lineage>
</organism>